<sequence>MRFSVNFVSAFALAATFAVATTVSANAECKRYGFTVNDYGKDGPTKDAKDLLDKLIQSKMTERGVSDFRTGKKTVSCELFLNFIVFDEHTCTAEATVCWGGSSLPGSEQSSADDVATEPAKKTASDVTPAETKPAKKSVTKEATVHTDGAAPAHKATAEPVPDPKSVLAHKAKKPEEKKEAAAPSPDTGAAAADTASSDAVVKPIHNVSKVETGSLPEIPAKPAKHKAQKAPADAPAAAPHNADADDAGYPTPLPPTDGDGAQ</sequence>
<feature type="chain" id="PRO_5011797268" description="HdeA/HdeB family protein" evidence="2">
    <location>
        <begin position="21"/>
        <end position="263"/>
    </location>
</feature>
<accession>A0A1I7NJ70</accession>
<dbReference type="OrthoDB" id="7933937at2"/>
<reference evidence="4" key="1">
    <citation type="submission" date="2016-10" db="EMBL/GenBank/DDBJ databases">
        <authorList>
            <person name="Varghese N."/>
            <person name="Submissions S."/>
        </authorList>
    </citation>
    <scope>NUCLEOTIDE SEQUENCE [LARGE SCALE GENOMIC DNA]</scope>
    <source>
        <strain evidence="4">DSM 1565</strain>
    </source>
</reference>
<gene>
    <name evidence="3" type="ORF">SAMN04488557_2402</name>
</gene>
<dbReference type="Proteomes" id="UP000199423">
    <property type="component" value="Unassembled WGS sequence"/>
</dbReference>
<evidence type="ECO:0000313" key="3">
    <source>
        <dbReference type="EMBL" id="SFV34701.1"/>
    </source>
</evidence>
<keyword evidence="4" id="KW-1185">Reference proteome</keyword>
<feature type="compositionally biased region" description="Low complexity" evidence="1">
    <location>
        <begin position="182"/>
        <end position="200"/>
    </location>
</feature>
<evidence type="ECO:0000256" key="2">
    <source>
        <dbReference type="SAM" id="SignalP"/>
    </source>
</evidence>
<feature type="compositionally biased region" description="Low complexity" evidence="1">
    <location>
        <begin position="230"/>
        <end position="242"/>
    </location>
</feature>
<keyword evidence="2" id="KW-0732">Signal</keyword>
<proteinExistence type="predicted"/>
<feature type="region of interest" description="Disordered" evidence="1">
    <location>
        <begin position="104"/>
        <end position="263"/>
    </location>
</feature>
<dbReference type="RefSeq" id="WP_092867889.1">
    <property type="nucleotide sequence ID" value="NZ_FPCH01000002.1"/>
</dbReference>
<evidence type="ECO:0008006" key="5">
    <source>
        <dbReference type="Google" id="ProtNLM"/>
    </source>
</evidence>
<feature type="signal peptide" evidence="2">
    <location>
        <begin position="1"/>
        <end position="20"/>
    </location>
</feature>
<evidence type="ECO:0000256" key="1">
    <source>
        <dbReference type="SAM" id="MobiDB-lite"/>
    </source>
</evidence>
<protein>
    <recommendedName>
        <fullName evidence="5">HdeA/HdeB family protein</fullName>
    </recommendedName>
</protein>
<name>A0A1I7NJ70_9HYPH</name>
<dbReference type="AlphaFoldDB" id="A0A1I7NJ70"/>
<dbReference type="EMBL" id="FPCH01000002">
    <property type="protein sequence ID" value="SFV34701.1"/>
    <property type="molecule type" value="Genomic_DNA"/>
</dbReference>
<evidence type="ECO:0000313" key="4">
    <source>
        <dbReference type="Proteomes" id="UP000199423"/>
    </source>
</evidence>
<organism evidence="3 4">
    <name type="scientific">Hyphomicrobium facile</name>
    <dbReference type="NCBI Taxonomy" id="51670"/>
    <lineage>
        <taxon>Bacteria</taxon>
        <taxon>Pseudomonadati</taxon>
        <taxon>Pseudomonadota</taxon>
        <taxon>Alphaproteobacteria</taxon>
        <taxon>Hyphomicrobiales</taxon>
        <taxon>Hyphomicrobiaceae</taxon>
        <taxon>Hyphomicrobium</taxon>
    </lineage>
</organism>